<organism evidence="2 3">
    <name type="scientific">Drosophila busckii</name>
    <name type="common">Fruit fly</name>
    <dbReference type="NCBI Taxonomy" id="30019"/>
    <lineage>
        <taxon>Eukaryota</taxon>
        <taxon>Metazoa</taxon>
        <taxon>Ecdysozoa</taxon>
        <taxon>Arthropoda</taxon>
        <taxon>Hexapoda</taxon>
        <taxon>Insecta</taxon>
        <taxon>Pterygota</taxon>
        <taxon>Neoptera</taxon>
        <taxon>Endopterygota</taxon>
        <taxon>Diptera</taxon>
        <taxon>Brachycera</taxon>
        <taxon>Muscomorpha</taxon>
        <taxon>Ephydroidea</taxon>
        <taxon>Drosophilidae</taxon>
        <taxon>Drosophila</taxon>
    </lineage>
</organism>
<protein>
    <submittedName>
        <fullName evidence="2">CG1896</fullName>
    </submittedName>
</protein>
<feature type="region of interest" description="Disordered" evidence="1">
    <location>
        <begin position="86"/>
        <end position="106"/>
    </location>
</feature>
<dbReference type="InterPro" id="IPR031974">
    <property type="entry name" value="PDCD7"/>
</dbReference>
<dbReference type="EMBL" id="CP012526">
    <property type="protein sequence ID" value="ALC45510.1"/>
    <property type="molecule type" value="Genomic_DNA"/>
</dbReference>
<feature type="non-terminal residue" evidence="2">
    <location>
        <position position="1"/>
    </location>
</feature>
<feature type="non-terminal residue" evidence="2">
    <location>
        <position position="241"/>
    </location>
</feature>
<dbReference type="Pfam" id="PF16021">
    <property type="entry name" value="PDCD7"/>
    <property type="match status" value="1"/>
</dbReference>
<dbReference type="OrthoDB" id="2289628at2759"/>
<keyword evidence="3" id="KW-1185">Reference proteome</keyword>
<proteinExistence type="predicted"/>
<feature type="compositionally biased region" description="Polar residues" evidence="1">
    <location>
        <begin position="97"/>
        <end position="106"/>
    </location>
</feature>
<dbReference type="SMR" id="A0A0M4ENK4"/>
<dbReference type="OMA" id="WDSYISY"/>
<dbReference type="Proteomes" id="UP000494163">
    <property type="component" value="Chromosome 3R"/>
</dbReference>
<accession>A0A0M4ENK4</accession>
<evidence type="ECO:0000313" key="3">
    <source>
        <dbReference type="Proteomes" id="UP000494163"/>
    </source>
</evidence>
<sequence>TKMPQNLCLSKIKADINNVIANLQCLEKLSTAPVEDFNIEHASQIQQRTTALLEQLEQLPHQEILRIQLRRQLKRIKAKENAKLRKEQCRKTPASVPESSNALTTTEEVGLSAKEQACPLRLKRLGEATMMLQKFDLLEKLYTSRGGHYGLSQSLAQMRKAWRCVQKENDNTDKLLLLETMWDRVIFGCTSGNICYQRKGKKAKKDFIQKRTIWDSYICQGTGTSIPIGWVLPPENPSPEW</sequence>
<evidence type="ECO:0000256" key="1">
    <source>
        <dbReference type="SAM" id="MobiDB-lite"/>
    </source>
</evidence>
<dbReference type="STRING" id="30019.A0A0M4ENK4"/>
<name>A0A0M4ENK4_DROBS</name>
<reference evidence="2 3" key="1">
    <citation type="submission" date="2015-08" db="EMBL/GenBank/DDBJ databases">
        <title>Ancestral chromatin configuration constrains chromatin evolution on differentiating sex chromosomes in Drosophila.</title>
        <authorList>
            <person name="Zhou Q."/>
            <person name="Bachtrog D."/>
        </authorList>
    </citation>
    <scope>NUCLEOTIDE SEQUENCE [LARGE SCALE GENOMIC DNA]</scope>
    <source>
        <tissue evidence="2">Whole larvae</tissue>
    </source>
</reference>
<dbReference type="AlphaFoldDB" id="A0A0M4ENK4"/>
<evidence type="ECO:0000313" key="2">
    <source>
        <dbReference type="EMBL" id="ALC45510.1"/>
    </source>
</evidence>
<gene>
    <name evidence="2" type="ORF">Dbus_chr3Rg260</name>
</gene>